<evidence type="ECO:0000259" key="9">
    <source>
        <dbReference type="Pfam" id="PF06148"/>
    </source>
</evidence>
<evidence type="ECO:0000256" key="3">
    <source>
        <dbReference type="ARBA" id="ARBA00020977"/>
    </source>
</evidence>
<keyword evidence="4" id="KW-0813">Transport</keyword>
<evidence type="ECO:0000256" key="6">
    <source>
        <dbReference type="ARBA" id="ARBA00023034"/>
    </source>
</evidence>
<evidence type="ECO:0000256" key="8">
    <source>
        <dbReference type="ARBA" id="ARBA00031344"/>
    </source>
</evidence>
<dbReference type="STRING" id="139420.A0A371CSK6"/>
<dbReference type="EMBL" id="KZ857467">
    <property type="protein sequence ID" value="RDX43273.1"/>
    <property type="molecule type" value="Genomic_DNA"/>
</dbReference>
<gene>
    <name evidence="10" type="ORF">OH76DRAFT_1487966</name>
</gene>
<evidence type="ECO:0000256" key="7">
    <source>
        <dbReference type="ARBA" id="ARBA00023136"/>
    </source>
</evidence>
<dbReference type="GO" id="GO:0015031">
    <property type="term" value="P:protein transport"/>
    <property type="evidence" value="ECO:0007669"/>
    <property type="project" value="UniProtKB-KW"/>
</dbReference>
<dbReference type="GO" id="GO:0017119">
    <property type="term" value="C:Golgi transport complex"/>
    <property type="evidence" value="ECO:0007669"/>
    <property type="project" value="TreeGrafter"/>
</dbReference>
<dbReference type="OrthoDB" id="332281at2759"/>
<evidence type="ECO:0000313" key="10">
    <source>
        <dbReference type="EMBL" id="RDX43273.1"/>
    </source>
</evidence>
<reference evidence="10 11" key="1">
    <citation type="journal article" date="2018" name="Biotechnol. Biofuels">
        <title>Integrative visual omics of the white-rot fungus Polyporus brumalis exposes the biotechnological potential of its oxidative enzymes for delignifying raw plant biomass.</title>
        <authorList>
            <person name="Miyauchi S."/>
            <person name="Rancon A."/>
            <person name="Drula E."/>
            <person name="Hage H."/>
            <person name="Chaduli D."/>
            <person name="Favel A."/>
            <person name="Grisel S."/>
            <person name="Henrissat B."/>
            <person name="Herpoel-Gimbert I."/>
            <person name="Ruiz-Duenas F.J."/>
            <person name="Chevret D."/>
            <person name="Hainaut M."/>
            <person name="Lin J."/>
            <person name="Wang M."/>
            <person name="Pangilinan J."/>
            <person name="Lipzen A."/>
            <person name="Lesage-Meessen L."/>
            <person name="Navarro D."/>
            <person name="Riley R."/>
            <person name="Grigoriev I.V."/>
            <person name="Zhou S."/>
            <person name="Raouche S."/>
            <person name="Rosso M.N."/>
        </authorList>
    </citation>
    <scope>NUCLEOTIDE SEQUENCE [LARGE SCALE GENOMIC DNA]</scope>
    <source>
        <strain evidence="10 11">BRFM 1820</strain>
    </source>
</reference>
<proteinExistence type="inferred from homology"/>
<sequence length="206" mass="23552">MRVTCPSTSRYLWAETFARRCPTCIRDYVAALKEELAKLLNDDYEAFISLSTDLRDGIKEKLDRRAAIGEEKAFRHLLLKVSESITRLESLLLISSPEDKGRDSAIIGSICQPPIRLEGTDIDESQWDGKVSKVTEIEKTKLYADITECLRTYDVLGLWRDAEDVLRREVVHEFVKKSIYPGALTLPSYPMPQFPLAQVRLHPLPR</sequence>
<dbReference type="GO" id="GO:0007030">
    <property type="term" value="P:Golgi organization"/>
    <property type="evidence" value="ECO:0007669"/>
    <property type="project" value="InterPro"/>
</dbReference>
<evidence type="ECO:0000313" key="11">
    <source>
        <dbReference type="Proteomes" id="UP000256964"/>
    </source>
</evidence>
<dbReference type="Proteomes" id="UP000256964">
    <property type="component" value="Unassembled WGS sequence"/>
</dbReference>
<evidence type="ECO:0000256" key="1">
    <source>
        <dbReference type="ARBA" id="ARBA00004395"/>
    </source>
</evidence>
<evidence type="ECO:0000256" key="5">
    <source>
        <dbReference type="ARBA" id="ARBA00022927"/>
    </source>
</evidence>
<comment type="similarity">
    <text evidence="2">Belongs to the COG2 family.</text>
</comment>
<dbReference type="InterPro" id="IPR009316">
    <property type="entry name" value="COG2"/>
</dbReference>
<organism evidence="10 11">
    <name type="scientific">Lentinus brumalis</name>
    <dbReference type="NCBI Taxonomy" id="2498619"/>
    <lineage>
        <taxon>Eukaryota</taxon>
        <taxon>Fungi</taxon>
        <taxon>Dikarya</taxon>
        <taxon>Basidiomycota</taxon>
        <taxon>Agaricomycotina</taxon>
        <taxon>Agaricomycetes</taxon>
        <taxon>Polyporales</taxon>
        <taxon>Polyporaceae</taxon>
        <taxon>Lentinus</taxon>
    </lineage>
</organism>
<dbReference type="GO" id="GO:0006891">
    <property type="term" value="P:intra-Golgi vesicle-mediated transport"/>
    <property type="evidence" value="ECO:0007669"/>
    <property type="project" value="TreeGrafter"/>
</dbReference>
<dbReference type="GO" id="GO:0000139">
    <property type="term" value="C:Golgi membrane"/>
    <property type="evidence" value="ECO:0007669"/>
    <property type="project" value="UniProtKB-SubCell"/>
</dbReference>
<dbReference type="Pfam" id="PF06148">
    <property type="entry name" value="COG2_N"/>
    <property type="match status" value="1"/>
</dbReference>
<protein>
    <recommendedName>
        <fullName evidence="3">Conserved oligomeric Golgi complex subunit 2</fullName>
    </recommendedName>
    <alternativeName>
        <fullName evidence="8">Component of oligomeric Golgi complex 2</fullName>
    </alternativeName>
</protein>
<feature type="domain" description="Conserved oligomeric Golgi complex subunit 2 N-terminal" evidence="9">
    <location>
        <begin position="25"/>
        <end position="61"/>
    </location>
</feature>
<comment type="subcellular location">
    <subcellularLocation>
        <location evidence="1">Golgi apparatus membrane</location>
        <topology evidence="1">Peripheral membrane protein</topology>
    </subcellularLocation>
</comment>
<keyword evidence="7" id="KW-0472">Membrane</keyword>
<accession>A0A371CSK6</accession>
<evidence type="ECO:0000256" key="2">
    <source>
        <dbReference type="ARBA" id="ARBA00007603"/>
    </source>
</evidence>
<keyword evidence="6" id="KW-0333">Golgi apparatus</keyword>
<dbReference type="PANTHER" id="PTHR12961">
    <property type="entry name" value="CONSERVED OLIGOMERIC GOLGI COMPLEX COMPONENT 2"/>
    <property type="match status" value="1"/>
</dbReference>
<evidence type="ECO:0000256" key="4">
    <source>
        <dbReference type="ARBA" id="ARBA00022448"/>
    </source>
</evidence>
<dbReference type="InterPro" id="IPR024602">
    <property type="entry name" value="COG_su2_N"/>
</dbReference>
<keyword evidence="5" id="KW-0653">Protein transport</keyword>
<dbReference type="PANTHER" id="PTHR12961:SF0">
    <property type="entry name" value="CONSERVED OLIGOMERIC GOLGI COMPLEX SUBUNIT 2"/>
    <property type="match status" value="1"/>
</dbReference>
<name>A0A371CSK6_9APHY</name>
<dbReference type="AlphaFoldDB" id="A0A371CSK6"/>
<keyword evidence="11" id="KW-1185">Reference proteome</keyword>